<feature type="transmembrane region" description="Helical" evidence="6">
    <location>
        <begin position="91"/>
        <end position="108"/>
    </location>
</feature>
<dbReference type="InterPro" id="IPR020846">
    <property type="entry name" value="MFS_dom"/>
</dbReference>
<dbReference type="Proteomes" id="UP000799750">
    <property type="component" value="Unassembled WGS sequence"/>
</dbReference>
<name>A0A6A6QGW2_9PEZI</name>
<feature type="transmembrane region" description="Helical" evidence="6">
    <location>
        <begin position="140"/>
        <end position="157"/>
    </location>
</feature>
<organism evidence="8 9">
    <name type="scientific">Lophium mytilinum</name>
    <dbReference type="NCBI Taxonomy" id="390894"/>
    <lineage>
        <taxon>Eukaryota</taxon>
        <taxon>Fungi</taxon>
        <taxon>Dikarya</taxon>
        <taxon>Ascomycota</taxon>
        <taxon>Pezizomycotina</taxon>
        <taxon>Dothideomycetes</taxon>
        <taxon>Pleosporomycetidae</taxon>
        <taxon>Mytilinidiales</taxon>
        <taxon>Mytilinidiaceae</taxon>
        <taxon>Lophium</taxon>
    </lineage>
</organism>
<feature type="transmembrane region" description="Helical" evidence="6">
    <location>
        <begin position="389"/>
        <end position="413"/>
    </location>
</feature>
<evidence type="ECO:0000256" key="2">
    <source>
        <dbReference type="ARBA" id="ARBA00022692"/>
    </source>
</evidence>
<feature type="compositionally biased region" description="Polar residues" evidence="5">
    <location>
        <begin position="23"/>
        <end position="40"/>
    </location>
</feature>
<dbReference type="Pfam" id="PF07690">
    <property type="entry name" value="MFS_1"/>
    <property type="match status" value="1"/>
</dbReference>
<evidence type="ECO:0000313" key="8">
    <source>
        <dbReference type="EMBL" id="KAF2491339.1"/>
    </source>
</evidence>
<feature type="transmembrane region" description="Helical" evidence="6">
    <location>
        <begin position="302"/>
        <end position="319"/>
    </location>
</feature>
<dbReference type="InterPro" id="IPR036259">
    <property type="entry name" value="MFS_trans_sf"/>
</dbReference>
<keyword evidence="4 6" id="KW-0472">Membrane</keyword>
<dbReference type="PANTHER" id="PTHR23514">
    <property type="entry name" value="BYPASS OF STOP CODON PROTEIN 6"/>
    <property type="match status" value="1"/>
</dbReference>
<feature type="transmembrane region" description="Helical" evidence="6">
    <location>
        <begin position="55"/>
        <end position="79"/>
    </location>
</feature>
<dbReference type="PANTHER" id="PTHR23514:SF16">
    <property type="entry name" value="TRANSPORTER, PUTATIVE (AFU_ORTHOLOGUE AFUA_2G17270)-RELATED"/>
    <property type="match status" value="1"/>
</dbReference>
<comment type="subcellular location">
    <subcellularLocation>
        <location evidence="1">Membrane</location>
        <topology evidence="1">Multi-pass membrane protein</topology>
    </subcellularLocation>
</comment>
<reference evidence="8" key="1">
    <citation type="journal article" date="2020" name="Stud. Mycol.">
        <title>101 Dothideomycetes genomes: a test case for predicting lifestyles and emergence of pathogens.</title>
        <authorList>
            <person name="Haridas S."/>
            <person name="Albert R."/>
            <person name="Binder M."/>
            <person name="Bloem J."/>
            <person name="Labutti K."/>
            <person name="Salamov A."/>
            <person name="Andreopoulos B."/>
            <person name="Baker S."/>
            <person name="Barry K."/>
            <person name="Bills G."/>
            <person name="Bluhm B."/>
            <person name="Cannon C."/>
            <person name="Castanera R."/>
            <person name="Culley D."/>
            <person name="Daum C."/>
            <person name="Ezra D."/>
            <person name="Gonzalez J."/>
            <person name="Henrissat B."/>
            <person name="Kuo A."/>
            <person name="Liang C."/>
            <person name="Lipzen A."/>
            <person name="Lutzoni F."/>
            <person name="Magnuson J."/>
            <person name="Mondo S."/>
            <person name="Nolan M."/>
            <person name="Ohm R."/>
            <person name="Pangilinan J."/>
            <person name="Park H.-J."/>
            <person name="Ramirez L."/>
            <person name="Alfaro M."/>
            <person name="Sun H."/>
            <person name="Tritt A."/>
            <person name="Yoshinaga Y."/>
            <person name="Zwiers L.-H."/>
            <person name="Turgeon B."/>
            <person name="Goodwin S."/>
            <person name="Spatafora J."/>
            <person name="Crous P."/>
            <person name="Grigoriev I."/>
        </authorList>
    </citation>
    <scope>NUCLEOTIDE SEQUENCE</scope>
    <source>
        <strain evidence="8">CBS 269.34</strain>
    </source>
</reference>
<protein>
    <submittedName>
        <fullName evidence="8">MFS transporter</fullName>
    </submittedName>
</protein>
<dbReference type="InterPro" id="IPR051788">
    <property type="entry name" value="MFS_Transporter"/>
</dbReference>
<dbReference type="SUPFAM" id="SSF103473">
    <property type="entry name" value="MFS general substrate transporter"/>
    <property type="match status" value="1"/>
</dbReference>
<feature type="region of interest" description="Disordered" evidence="5">
    <location>
        <begin position="1"/>
        <end position="44"/>
    </location>
</feature>
<dbReference type="EMBL" id="MU004195">
    <property type="protein sequence ID" value="KAF2491339.1"/>
    <property type="molecule type" value="Genomic_DNA"/>
</dbReference>
<sequence>MQNLNTAPRDAQDSINLAEYPESTPSGQLEQQAPDSTTAADQPPRPIDRVVAFKLLSATFAFFIAGVNDGSLGTLIPYILCGYKIHTGQIAMLYASGFAGWLLAALLGGYPKLHLGAGGTLVLGATLQVLAYILRFWKPPFGLFCTTFFFAALGTAFQDSQANIFVSTVKTAHRWLGVIHASYGVGCLVGPFIAAAISSSSPDRWTWFYFFPLGLTIVNLSLVASAFRSEVRLPRRLSRKLADTGEGNTRKAWPEMKLTLRNKTVWLLSIFFFFHLGAAITAGGWLVEYLVTVRKNKLSEVGYVPSGMYGGLAVGRLVLAEPTFRLGERRMLLIYSALCLILQIVFWKVNNLISSAVTVSLMGFFLGPFFATGISTATKILPVEIHATALGLVFVIAQAGGTIFPALAGLVAGKAGVSVLQPILVALIAAMGISWVMIPRVDRKKE</sequence>
<keyword evidence="9" id="KW-1185">Reference proteome</keyword>
<dbReference type="GO" id="GO:0016020">
    <property type="term" value="C:membrane"/>
    <property type="evidence" value="ECO:0007669"/>
    <property type="project" value="UniProtKB-SubCell"/>
</dbReference>
<evidence type="ECO:0000313" key="9">
    <source>
        <dbReference type="Proteomes" id="UP000799750"/>
    </source>
</evidence>
<evidence type="ECO:0000259" key="7">
    <source>
        <dbReference type="PROSITE" id="PS50850"/>
    </source>
</evidence>
<keyword evidence="3 6" id="KW-1133">Transmembrane helix</keyword>
<evidence type="ECO:0000256" key="4">
    <source>
        <dbReference type="ARBA" id="ARBA00023136"/>
    </source>
</evidence>
<feature type="transmembrane region" description="Helical" evidence="6">
    <location>
        <begin position="115"/>
        <end position="134"/>
    </location>
</feature>
<accession>A0A6A6QGW2</accession>
<dbReference type="FunFam" id="1.20.1250.20:FF:000286">
    <property type="entry name" value="MFS efflux transporter"/>
    <property type="match status" value="1"/>
</dbReference>
<dbReference type="Gene3D" id="1.20.1250.20">
    <property type="entry name" value="MFS general substrate transporter like domains"/>
    <property type="match status" value="2"/>
</dbReference>
<gene>
    <name evidence="8" type="ORF">BU16DRAFT_468355</name>
</gene>
<keyword evidence="2 6" id="KW-0812">Transmembrane</keyword>
<feature type="transmembrane region" description="Helical" evidence="6">
    <location>
        <begin position="355"/>
        <end position="377"/>
    </location>
</feature>
<proteinExistence type="predicted"/>
<feature type="transmembrane region" description="Helical" evidence="6">
    <location>
        <begin position="265"/>
        <end position="287"/>
    </location>
</feature>
<feature type="domain" description="Major facilitator superfamily (MFS) profile" evidence="7">
    <location>
        <begin position="54"/>
        <end position="444"/>
    </location>
</feature>
<feature type="transmembrane region" description="Helical" evidence="6">
    <location>
        <begin position="209"/>
        <end position="227"/>
    </location>
</feature>
<evidence type="ECO:0000256" key="3">
    <source>
        <dbReference type="ARBA" id="ARBA00022989"/>
    </source>
</evidence>
<feature type="transmembrane region" description="Helical" evidence="6">
    <location>
        <begin position="419"/>
        <end position="438"/>
    </location>
</feature>
<feature type="transmembrane region" description="Helical" evidence="6">
    <location>
        <begin position="178"/>
        <end position="197"/>
    </location>
</feature>
<evidence type="ECO:0000256" key="1">
    <source>
        <dbReference type="ARBA" id="ARBA00004141"/>
    </source>
</evidence>
<evidence type="ECO:0000256" key="5">
    <source>
        <dbReference type="SAM" id="MobiDB-lite"/>
    </source>
</evidence>
<feature type="transmembrane region" description="Helical" evidence="6">
    <location>
        <begin position="331"/>
        <end position="349"/>
    </location>
</feature>
<dbReference type="AlphaFoldDB" id="A0A6A6QGW2"/>
<dbReference type="InterPro" id="IPR011701">
    <property type="entry name" value="MFS"/>
</dbReference>
<dbReference type="PROSITE" id="PS50850">
    <property type="entry name" value="MFS"/>
    <property type="match status" value="1"/>
</dbReference>
<dbReference type="OrthoDB" id="413079at2759"/>
<evidence type="ECO:0000256" key="6">
    <source>
        <dbReference type="SAM" id="Phobius"/>
    </source>
</evidence>
<dbReference type="GO" id="GO:0022857">
    <property type="term" value="F:transmembrane transporter activity"/>
    <property type="evidence" value="ECO:0007669"/>
    <property type="project" value="InterPro"/>
</dbReference>